<proteinExistence type="predicted"/>
<dbReference type="EMBL" id="KX897545">
    <property type="protein sequence ID" value="APP88364.1"/>
    <property type="molecule type" value="Genomic_DNA"/>
</dbReference>
<dbReference type="PANTHER" id="PTHR24960">
    <property type="entry name" value="PHOTOSYSTEM I IRON-SULFUR CENTER-RELATED"/>
    <property type="match status" value="1"/>
</dbReference>
<evidence type="ECO:0000256" key="2">
    <source>
        <dbReference type="ARBA" id="ARBA00022723"/>
    </source>
</evidence>
<dbReference type="InterPro" id="IPR050157">
    <property type="entry name" value="PSI_iron-sulfur_center"/>
</dbReference>
<sequence>MPLTNNLTGNGPESSLYSGEWVKLICGASNEDLASIEDLCGIYTLAGVDCIDVAPNIAVVSAARRGIKWAMERGGKQPWLMVSLSDGDDPHFRKAWFDPSLCPSDCPRPCQNICPTLAIDTTGIVPELCYGCGRCLPSCPFDLIHTFSQVTDSQDIPNLLLDLSPDVVELHTQLGRLQSFSERVKQIQISGIPTKYLAVSLGLDNSKQLCSRQLKTELWERYKLILQSNLCPIWQLDGRPMSGDIGTGTAYASIRLLNTLLHLLPPGPIQLAGGTNSQTILLVEEAFPNRSVSERKLAGVAFGGIARRLLQPLILKAETMGLRLLKHPDLRDEAVRLAYSLVSTWRRN</sequence>
<evidence type="ECO:0000256" key="3">
    <source>
        <dbReference type="ARBA" id="ARBA00023004"/>
    </source>
</evidence>
<keyword evidence="3" id="KW-0408">Iron</keyword>
<dbReference type="Gene3D" id="3.30.70.20">
    <property type="match status" value="1"/>
</dbReference>
<dbReference type="PANTHER" id="PTHR24960:SF79">
    <property type="entry name" value="PHOTOSYSTEM I IRON-SULFUR CENTER"/>
    <property type="match status" value="1"/>
</dbReference>
<dbReference type="GO" id="GO:0051539">
    <property type="term" value="F:4 iron, 4 sulfur cluster binding"/>
    <property type="evidence" value="ECO:0007669"/>
    <property type="project" value="UniProtKB-KW"/>
</dbReference>
<dbReference type="GO" id="GO:0046872">
    <property type="term" value="F:metal ion binding"/>
    <property type="evidence" value="ECO:0007669"/>
    <property type="project" value="UniProtKB-KW"/>
</dbReference>
<keyword evidence="2" id="KW-0479">Metal-binding</keyword>
<reference evidence="6" key="1">
    <citation type="journal article" date="2017" name="Protist">
        <title>Diversity of the Photosynthetic Paulinella Species, with the Description of Paulinella micropora sp. nov. and the Chromatophore Genome Sequence for strain KR01.</title>
        <authorList>
            <person name="Lhee D."/>
            <person name="Yang E.C."/>
            <person name="Kim J.I."/>
            <person name="Nakayama T."/>
            <person name="Zuccarello G."/>
            <person name="Andersen R.A."/>
            <person name="Yoon H.S."/>
        </authorList>
    </citation>
    <scope>NUCLEOTIDE SEQUENCE</scope>
    <source>
        <strain evidence="6">KR01</strain>
    </source>
</reference>
<dbReference type="AlphaFoldDB" id="A0A1L5YCG4"/>
<dbReference type="Pfam" id="PF12617">
    <property type="entry name" value="LdpA_C"/>
    <property type="match status" value="1"/>
</dbReference>
<organism evidence="6">
    <name type="scientific">Paulinella micropora</name>
    <dbReference type="NCBI Taxonomy" id="1928728"/>
    <lineage>
        <taxon>Eukaryota</taxon>
        <taxon>Sar</taxon>
        <taxon>Rhizaria</taxon>
        <taxon>Cercozoa</taxon>
        <taxon>Imbricatea</taxon>
        <taxon>Silicofilosea</taxon>
        <taxon>Euglyphida</taxon>
        <taxon>Paulinellidae</taxon>
        <taxon>Paulinella</taxon>
    </lineage>
</organism>
<dbReference type="PROSITE" id="PS51379">
    <property type="entry name" value="4FE4S_FER_2"/>
    <property type="match status" value="1"/>
</dbReference>
<dbReference type="SUPFAM" id="SSF54862">
    <property type="entry name" value="4Fe-4S ferredoxins"/>
    <property type="match status" value="1"/>
</dbReference>
<gene>
    <name evidence="6" type="ORF">PCKR_586</name>
</gene>
<keyword evidence="1" id="KW-0004">4Fe-4S</keyword>
<dbReference type="InterPro" id="IPR021039">
    <property type="entry name" value="Fe-S-bd_prot_LdpA_C"/>
</dbReference>
<dbReference type="Pfam" id="PF25160">
    <property type="entry name" value="LdpA_Fe-S-bd"/>
    <property type="match status" value="1"/>
</dbReference>
<dbReference type="InterPro" id="IPR017900">
    <property type="entry name" value="4Fe4S_Fe_S_CS"/>
</dbReference>
<dbReference type="InterPro" id="IPR017896">
    <property type="entry name" value="4Fe4S_Fe-S-bd"/>
</dbReference>
<accession>A0A1L5YCG4</accession>
<geneLocation type="plastid" evidence="6"/>
<feature type="domain" description="4Fe-4S ferredoxin-type" evidence="5">
    <location>
        <begin position="120"/>
        <end position="149"/>
    </location>
</feature>
<dbReference type="InterPro" id="IPR057431">
    <property type="entry name" value="LdpA_Fe-S-bd"/>
</dbReference>
<protein>
    <submittedName>
        <fullName evidence="6">Putative ldpA protein</fullName>
    </submittedName>
</protein>
<dbReference type="PROSITE" id="PS00198">
    <property type="entry name" value="4FE4S_FER_1"/>
    <property type="match status" value="1"/>
</dbReference>
<evidence type="ECO:0000256" key="1">
    <source>
        <dbReference type="ARBA" id="ARBA00022485"/>
    </source>
</evidence>
<evidence type="ECO:0000259" key="5">
    <source>
        <dbReference type="PROSITE" id="PS51379"/>
    </source>
</evidence>
<evidence type="ECO:0000313" key="6">
    <source>
        <dbReference type="EMBL" id="APP88364.1"/>
    </source>
</evidence>
<name>A0A1L5YCG4_9EUKA</name>
<keyword evidence="6" id="KW-0934">Plastid</keyword>
<evidence type="ECO:0000256" key="4">
    <source>
        <dbReference type="ARBA" id="ARBA00023014"/>
    </source>
</evidence>
<keyword evidence="4" id="KW-0411">Iron-sulfur</keyword>